<dbReference type="Gene3D" id="1.20.120.1630">
    <property type="match status" value="1"/>
</dbReference>
<feature type="transmembrane region" description="Helical" evidence="1">
    <location>
        <begin position="222"/>
        <end position="239"/>
    </location>
</feature>
<feature type="transmembrane region" description="Helical" evidence="1">
    <location>
        <begin position="138"/>
        <end position="159"/>
    </location>
</feature>
<keyword evidence="1" id="KW-1133">Transmembrane helix</keyword>
<feature type="transmembrane region" description="Helical" evidence="1">
    <location>
        <begin position="171"/>
        <end position="192"/>
    </location>
</feature>
<dbReference type="InterPro" id="IPR010721">
    <property type="entry name" value="UstE-like"/>
</dbReference>
<protein>
    <submittedName>
        <fullName evidence="2">DUF1295 domain-containing protein</fullName>
    </submittedName>
</protein>
<gene>
    <name evidence="2" type="ORF">ACFO0B_16985</name>
</gene>
<proteinExistence type="predicted"/>
<reference evidence="3" key="1">
    <citation type="journal article" date="2019" name="Int. J. Syst. Evol. Microbiol.">
        <title>The Global Catalogue of Microorganisms (GCM) 10K type strain sequencing project: providing services to taxonomists for standard genome sequencing and annotation.</title>
        <authorList>
            <consortium name="The Broad Institute Genomics Platform"/>
            <consortium name="The Broad Institute Genome Sequencing Center for Infectious Disease"/>
            <person name="Wu L."/>
            <person name="Ma J."/>
        </authorList>
    </citation>
    <scope>NUCLEOTIDE SEQUENCE [LARGE SCALE GENOMIC DNA]</scope>
    <source>
        <strain evidence="3">CGMCC 4.7330</strain>
    </source>
</reference>
<accession>A0ABV8DU58</accession>
<dbReference type="EMBL" id="JBHSAX010000014">
    <property type="protein sequence ID" value="MFC3963690.1"/>
    <property type="molecule type" value="Genomic_DNA"/>
</dbReference>
<dbReference type="PANTHER" id="PTHR32251">
    <property type="entry name" value="3-OXO-5-ALPHA-STEROID 4-DEHYDROGENASE"/>
    <property type="match status" value="1"/>
</dbReference>
<evidence type="ECO:0000313" key="2">
    <source>
        <dbReference type="EMBL" id="MFC3963690.1"/>
    </source>
</evidence>
<comment type="caution">
    <text evidence="2">The sequence shown here is derived from an EMBL/GenBank/DDBJ whole genome shotgun (WGS) entry which is preliminary data.</text>
</comment>
<keyword evidence="1" id="KW-0472">Membrane</keyword>
<evidence type="ECO:0000256" key="1">
    <source>
        <dbReference type="SAM" id="Phobius"/>
    </source>
</evidence>
<sequence length="295" mass="32816">MESIRTSRARSLAVVTGAYLLAVAVAAAWLVAGPDTGQLWLDTLIADVLATLVIFACSRGFGNSSFYDPYWSIIPPLLLLYWWLATPGADTVRCALIALVVVAWAVRLTANWLLSFPDLRHEDWRYPQLRERAGRGEFFADLFPIHLIPTVIVFAGMLPVYVAVTATGDDLAWLTGVAVLVGLAAVWLELAADGQLRRFARDRRPGEVMDRGLWGWSRHPNYFGEFGFWVAMALFGIAAAPGASWWLWIGAAAMLAMFLGASIPMMEQRSLERRPEYGAVLERVPRFVPRPPRRV</sequence>
<dbReference type="RefSeq" id="WP_378613435.1">
    <property type="nucleotide sequence ID" value="NZ_JBHSAX010000014.1"/>
</dbReference>
<feature type="transmembrane region" description="Helical" evidence="1">
    <location>
        <begin position="95"/>
        <end position="117"/>
    </location>
</feature>
<name>A0ABV8DU58_9NOCA</name>
<keyword evidence="3" id="KW-1185">Reference proteome</keyword>
<feature type="transmembrane region" description="Helical" evidence="1">
    <location>
        <begin position="70"/>
        <end position="89"/>
    </location>
</feature>
<feature type="transmembrane region" description="Helical" evidence="1">
    <location>
        <begin position="12"/>
        <end position="32"/>
    </location>
</feature>
<dbReference type="Proteomes" id="UP001595696">
    <property type="component" value="Unassembled WGS sequence"/>
</dbReference>
<organism evidence="2 3">
    <name type="scientific">Nocardia jiangsuensis</name>
    <dbReference type="NCBI Taxonomy" id="1691563"/>
    <lineage>
        <taxon>Bacteria</taxon>
        <taxon>Bacillati</taxon>
        <taxon>Actinomycetota</taxon>
        <taxon>Actinomycetes</taxon>
        <taxon>Mycobacteriales</taxon>
        <taxon>Nocardiaceae</taxon>
        <taxon>Nocardia</taxon>
    </lineage>
</organism>
<dbReference type="Pfam" id="PF06966">
    <property type="entry name" value="DUF1295"/>
    <property type="match status" value="1"/>
</dbReference>
<keyword evidence="1" id="KW-0812">Transmembrane</keyword>
<dbReference type="PANTHER" id="PTHR32251:SF23">
    <property type="entry name" value="3-OXO-5-ALPHA-STEROID 4-DEHYDROGENASE (DUF1295)"/>
    <property type="match status" value="1"/>
</dbReference>
<evidence type="ECO:0000313" key="3">
    <source>
        <dbReference type="Proteomes" id="UP001595696"/>
    </source>
</evidence>